<dbReference type="InterPro" id="IPR012677">
    <property type="entry name" value="Nucleotide-bd_a/b_plait_sf"/>
</dbReference>
<keyword evidence="4" id="KW-1185">Reference proteome</keyword>
<proteinExistence type="predicted"/>
<evidence type="ECO:0000256" key="2">
    <source>
        <dbReference type="PROSITE-ProRule" id="PRU00176"/>
    </source>
</evidence>
<dbReference type="SMART" id="SM00360">
    <property type="entry name" value="RRM"/>
    <property type="match status" value="1"/>
</dbReference>
<dbReference type="PANTHER" id="PTHR11176:SF57">
    <property type="entry name" value="PROTEIN BOULE"/>
    <property type="match status" value="1"/>
</dbReference>
<dbReference type="PROSITE" id="PS50102">
    <property type="entry name" value="RRM"/>
    <property type="match status" value="1"/>
</dbReference>
<dbReference type="InterPro" id="IPR000504">
    <property type="entry name" value="RRM_dom"/>
</dbReference>
<sequence>MSNEMTNIHKEILIPNRVCIRGLDFATKEEDLNNIFLKFGTIIETKIIRDICNGESLGLGFITFDSQRVAEHVVSTCSTMEINGKEVFILPAKIQRIRKPKISPSNSSFNAYIPDPNDTYLSLNRPLTSLHIVPTYPIENEVFYKNGERYPVKNIHKDRCFNLANLHHPFEVIDNVCNPNGVLPVYIPNYGMPFLTLNGNSIHTSTNQVHGHVLNGREDISFNGVHLQNGISFIPQAAPSVSDHSRRNVNNVLNGASSPINNTGISRVSCSSPISPALAPPTFYRLPFVSNKIVEENSTHSKKENVTFTNLVNFSEYSPSKYTSVQDAVSSSKYSNVQDVISCGNQHKEQKVYFIAAAPGKVKRVVVN</sequence>
<dbReference type="InterPro" id="IPR035979">
    <property type="entry name" value="RBD_domain_sf"/>
</dbReference>
<dbReference type="Proteomes" id="UP001652625">
    <property type="component" value="Chromosome 14"/>
</dbReference>
<name>A0ABM4DGU5_HYDVU</name>
<feature type="domain" description="RRM" evidence="3">
    <location>
        <begin position="16"/>
        <end position="107"/>
    </location>
</feature>
<dbReference type="SUPFAM" id="SSF54928">
    <property type="entry name" value="RNA-binding domain, RBD"/>
    <property type="match status" value="1"/>
</dbReference>
<reference evidence="5" key="1">
    <citation type="submission" date="2025-08" db="UniProtKB">
        <authorList>
            <consortium name="RefSeq"/>
        </authorList>
    </citation>
    <scope>IDENTIFICATION</scope>
</reference>
<dbReference type="Pfam" id="PF00076">
    <property type="entry name" value="RRM_1"/>
    <property type="match status" value="1"/>
</dbReference>
<dbReference type="Gene3D" id="3.30.70.330">
    <property type="match status" value="1"/>
</dbReference>
<evidence type="ECO:0000313" key="4">
    <source>
        <dbReference type="Proteomes" id="UP001652625"/>
    </source>
</evidence>
<evidence type="ECO:0000313" key="5">
    <source>
        <dbReference type="RefSeq" id="XP_065673684.1"/>
    </source>
</evidence>
<dbReference type="PANTHER" id="PTHR11176">
    <property type="entry name" value="BOULE-RELATED"/>
    <property type="match status" value="1"/>
</dbReference>
<dbReference type="GeneID" id="101238376"/>
<organism evidence="4 5">
    <name type="scientific">Hydra vulgaris</name>
    <name type="common">Hydra</name>
    <name type="synonym">Hydra attenuata</name>
    <dbReference type="NCBI Taxonomy" id="6087"/>
    <lineage>
        <taxon>Eukaryota</taxon>
        <taxon>Metazoa</taxon>
        <taxon>Cnidaria</taxon>
        <taxon>Hydrozoa</taxon>
        <taxon>Hydroidolina</taxon>
        <taxon>Anthoathecata</taxon>
        <taxon>Aplanulata</taxon>
        <taxon>Hydridae</taxon>
        <taxon>Hydra</taxon>
    </lineage>
</organism>
<accession>A0ABM4DGU5</accession>
<gene>
    <name evidence="5" type="primary">LOC101238376</name>
</gene>
<evidence type="ECO:0000259" key="3">
    <source>
        <dbReference type="PROSITE" id="PS50102"/>
    </source>
</evidence>
<keyword evidence="1 2" id="KW-0694">RNA-binding</keyword>
<dbReference type="RefSeq" id="XP_065673684.1">
    <property type="nucleotide sequence ID" value="XM_065817612.1"/>
</dbReference>
<protein>
    <submittedName>
        <fullName evidence="5">Uncharacterized protein LOC101238376</fullName>
    </submittedName>
</protein>
<evidence type="ECO:0000256" key="1">
    <source>
        <dbReference type="ARBA" id="ARBA00022884"/>
    </source>
</evidence>